<evidence type="ECO:0000313" key="3">
    <source>
        <dbReference type="Proteomes" id="UP001431783"/>
    </source>
</evidence>
<organism evidence="2 3">
    <name type="scientific">Henosepilachna vigintioctopunctata</name>
    <dbReference type="NCBI Taxonomy" id="420089"/>
    <lineage>
        <taxon>Eukaryota</taxon>
        <taxon>Metazoa</taxon>
        <taxon>Ecdysozoa</taxon>
        <taxon>Arthropoda</taxon>
        <taxon>Hexapoda</taxon>
        <taxon>Insecta</taxon>
        <taxon>Pterygota</taxon>
        <taxon>Neoptera</taxon>
        <taxon>Endopterygota</taxon>
        <taxon>Coleoptera</taxon>
        <taxon>Polyphaga</taxon>
        <taxon>Cucujiformia</taxon>
        <taxon>Coccinelloidea</taxon>
        <taxon>Coccinellidae</taxon>
        <taxon>Epilachninae</taxon>
        <taxon>Epilachnini</taxon>
        <taxon>Henosepilachna</taxon>
    </lineage>
</organism>
<dbReference type="EMBL" id="JARQZJ010000110">
    <property type="protein sequence ID" value="KAK9887454.1"/>
    <property type="molecule type" value="Genomic_DNA"/>
</dbReference>
<keyword evidence="1" id="KW-0175">Coiled coil</keyword>
<feature type="coiled-coil region" evidence="1">
    <location>
        <begin position="67"/>
        <end position="101"/>
    </location>
</feature>
<evidence type="ECO:0000256" key="1">
    <source>
        <dbReference type="SAM" id="Coils"/>
    </source>
</evidence>
<accession>A0AAW1V2W1</accession>
<protein>
    <submittedName>
        <fullName evidence="2">Uncharacterized protein</fullName>
    </submittedName>
</protein>
<gene>
    <name evidence="2" type="ORF">WA026_022600</name>
</gene>
<evidence type="ECO:0000313" key="2">
    <source>
        <dbReference type="EMBL" id="KAK9887454.1"/>
    </source>
</evidence>
<proteinExistence type="predicted"/>
<dbReference type="Proteomes" id="UP001431783">
    <property type="component" value="Unassembled WGS sequence"/>
</dbReference>
<dbReference type="AlphaFoldDB" id="A0AAW1V2W1"/>
<keyword evidence="3" id="KW-1185">Reference proteome</keyword>
<sequence length="198" mass="22246">MSSTLVCVTCGEASRSSCATRDWKDKVKVLGKTRLICADHGGQYPVGDLTDNGNEKEVEIVYLKLLMDVLKSKNKILEENNSLLKEKVSNLEERIKSEYQLVDKKPKQIIRREGKKIDSRPSIFKCEVNEKVNNDIEEAERESKGEVREKAINNIDKIECEDLINKLLNTGVLTGDSTVNGLYDATNPDKESSDNTLP</sequence>
<reference evidence="2 3" key="1">
    <citation type="submission" date="2023-03" db="EMBL/GenBank/DDBJ databases">
        <title>Genome insight into feeding habits of ladybird beetles.</title>
        <authorList>
            <person name="Li H.-S."/>
            <person name="Huang Y.-H."/>
            <person name="Pang H."/>
        </authorList>
    </citation>
    <scope>NUCLEOTIDE SEQUENCE [LARGE SCALE GENOMIC DNA]</scope>
    <source>
        <strain evidence="2">SYSU_2023b</strain>
        <tissue evidence="2">Whole body</tissue>
    </source>
</reference>
<comment type="caution">
    <text evidence="2">The sequence shown here is derived from an EMBL/GenBank/DDBJ whole genome shotgun (WGS) entry which is preliminary data.</text>
</comment>
<name>A0AAW1V2W1_9CUCU</name>